<protein>
    <submittedName>
        <fullName evidence="1">Uncharacterized protein</fullName>
    </submittedName>
</protein>
<proteinExistence type="predicted"/>
<reference evidence="1" key="1">
    <citation type="submission" date="2023-06" db="EMBL/GenBank/DDBJ databases">
        <title>Survivors Of The Sea: Transcriptome response of Skeletonema marinoi to long-term dormancy.</title>
        <authorList>
            <person name="Pinder M.I.M."/>
            <person name="Kourtchenko O."/>
            <person name="Robertson E.K."/>
            <person name="Larsson T."/>
            <person name="Maumus F."/>
            <person name="Osuna-Cruz C.M."/>
            <person name="Vancaester E."/>
            <person name="Stenow R."/>
            <person name="Vandepoele K."/>
            <person name="Ploug H."/>
            <person name="Bruchert V."/>
            <person name="Godhe A."/>
            <person name="Topel M."/>
        </authorList>
    </citation>
    <scope>NUCLEOTIDE SEQUENCE</scope>
    <source>
        <strain evidence="1">R05AC</strain>
    </source>
</reference>
<accession>A0AAD8Y295</accession>
<evidence type="ECO:0000313" key="2">
    <source>
        <dbReference type="Proteomes" id="UP001224775"/>
    </source>
</evidence>
<name>A0AAD8Y295_9STRA</name>
<keyword evidence="2" id="KW-1185">Reference proteome</keyword>
<gene>
    <name evidence="1" type="ORF">QTG54_011781</name>
</gene>
<sequence>MSAARLAVNLSAGCRRALRSSFLISRPCAQNYLMNSSPLLLPSYPLHHEHTIRSSSSSSSSSSFTKTEYIHPLSQIVLEHLQNHHSEWVQSRGLDKGLELKKDGTFILRFPQTTKADDDSVDATKGSIWTMYEADESKHYLCIRNGQLVGRYMLQDNKKPAWHTDKRSTPERVQDAVDEMILKMEG</sequence>
<evidence type="ECO:0000313" key="1">
    <source>
        <dbReference type="EMBL" id="KAK1737495.1"/>
    </source>
</evidence>
<dbReference type="AlphaFoldDB" id="A0AAD8Y295"/>
<organism evidence="1 2">
    <name type="scientific">Skeletonema marinoi</name>
    <dbReference type="NCBI Taxonomy" id="267567"/>
    <lineage>
        <taxon>Eukaryota</taxon>
        <taxon>Sar</taxon>
        <taxon>Stramenopiles</taxon>
        <taxon>Ochrophyta</taxon>
        <taxon>Bacillariophyta</taxon>
        <taxon>Coscinodiscophyceae</taxon>
        <taxon>Thalassiosirophycidae</taxon>
        <taxon>Thalassiosirales</taxon>
        <taxon>Skeletonemataceae</taxon>
        <taxon>Skeletonema</taxon>
        <taxon>Skeletonema marinoi-dohrnii complex</taxon>
    </lineage>
</organism>
<comment type="caution">
    <text evidence="1">The sequence shown here is derived from an EMBL/GenBank/DDBJ whole genome shotgun (WGS) entry which is preliminary data.</text>
</comment>
<dbReference type="Proteomes" id="UP001224775">
    <property type="component" value="Unassembled WGS sequence"/>
</dbReference>
<dbReference type="EMBL" id="JATAAI010000025">
    <property type="protein sequence ID" value="KAK1737495.1"/>
    <property type="molecule type" value="Genomic_DNA"/>
</dbReference>